<dbReference type="PANTHER" id="PTHR45856:SF11">
    <property type="entry name" value="FUNGAL LIPASE-LIKE DOMAIN-CONTAINING PROTEIN"/>
    <property type="match status" value="1"/>
</dbReference>
<dbReference type="InterPro" id="IPR029058">
    <property type="entry name" value="AB_hydrolase_fold"/>
</dbReference>
<evidence type="ECO:0000259" key="4">
    <source>
        <dbReference type="Pfam" id="PF01764"/>
    </source>
</evidence>
<feature type="transmembrane region" description="Helical" evidence="3">
    <location>
        <begin position="663"/>
        <end position="684"/>
    </location>
</feature>
<feature type="region of interest" description="Disordered" evidence="2">
    <location>
        <begin position="477"/>
        <end position="551"/>
    </location>
</feature>
<keyword evidence="3" id="KW-0472">Membrane</keyword>
<keyword evidence="6" id="KW-1185">Reference proteome</keyword>
<comment type="caution">
    <text evidence="5">The sequence shown here is derived from an EMBL/GenBank/DDBJ whole genome shotgun (WGS) entry which is preliminary data.</text>
</comment>
<feature type="transmembrane region" description="Helical" evidence="3">
    <location>
        <begin position="336"/>
        <end position="356"/>
    </location>
</feature>
<dbReference type="InterPro" id="IPR051218">
    <property type="entry name" value="Sec_MonoDiacylglyc_Lipase"/>
</dbReference>
<dbReference type="Pfam" id="PF01764">
    <property type="entry name" value="Lipase_3"/>
    <property type="match status" value="1"/>
</dbReference>
<feature type="compositionally biased region" description="Polar residues" evidence="2">
    <location>
        <begin position="30"/>
        <end position="42"/>
    </location>
</feature>
<protein>
    <recommendedName>
        <fullName evidence="4">Fungal lipase-type domain-containing protein</fullName>
    </recommendedName>
</protein>
<dbReference type="Proteomes" id="UP000193719">
    <property type="component" value="Unassembled WGS sequence"/>
</dbReference>
<feature type="region of interest" description="Disordered" evidence="2">
    <location>
        <begin position="780"/>
        <end position="852"/>
    </location>
</feature>
<organism evidence="5 6">
    <name type="scientific">Piromyces finnis</name>
    <dbReference type="NCBI Taxonomy" id="1754191"/>
    <lineage>
        <taxon>Eukaryota</taxon>
        <taxon>Fungi</taxon>
        <taxon>Fungi incertae sedis</taxon>
        <taxon>Chytridiomycota</taxon>
        <taxon>Chytridiomycota incertae sedis</taxon>
        <taxon>Neocallimastigomycetes</taxon>
        <taxon>Neocallimastigales</taxon>
        <taxon>Neocallimastigaceae</taxon>
        <taxon>Piromyces</taxon>
    </lineage>
</organism>
<evidence type="ECO:0000256" key="2">
    <source>
        <dbReference type="SAM" id="MobiDB-lite"/>
    </source>
</evidence>
<feature type="transmembrane region" description="Helical" evidence="3">
    <location>
        <begin position="264"/>
        <end position="285"/>
    </location>
</feature>
<feature type="transmembrane region" description="Helical" evidence="3">
    <location>
        <begin position="113"/>
        <end position="140"/>
    </location>
</feature>
<evidence type="ECO:0000256" key="1">
    <source>
        <dbReference type="SAM" id="Coils"/>
    </source>
</evidence>
<feature type="transmembrane region" description="Helical" evidence="3">
    <location>
        <begin position="362"/>
        <end position="380"/>
    </location>
</feature>
<dbReference type="SUPFAM" id="SSF53474">
    <property type="entry name" value="alpha/beta-Hydrolases"/>
    <property type="match status" value="1"/>
</dbReference>
<reference evidence="5 6" key="1">
    <citation type="submission" date="2016-08" db="EMBL/GenBank/DDBJ databases">
        <title>Genomes of anaerobic fungi encode conserved fungal cellulosomes for biomass hydrolysis.</title>
        <authorList>
            <consortium name="DOE Joint Genome Institute"/>
            <person name="Haitjema C.H."/>
            <person name="Gilmore S.P."/>
            <person name="Henske J.K."/>
            <person name="Solomon K.V."/>
            <person name="De Groot R."/>
            <person name="Kuo A."/>
            <person name="Mondo S.J."/>
            <person name="Salamov A.A."/>
            <person name="Labutti K."/>
            <person name="Zhao Z."/>
            <person name="Chiniquy J."/>
            <person name="Barry K."/>
            <person name="Brewer H.M."/>
            <person name="Purvine S.O."/>
            <person name="Wright A.T."/>
            <person name="Boxma B."/>
            <person name="Van Alen T."/>
            <person name="Hackstein J.H."/>
            <person name="Baker S.E."/>
            <person name="Grigoriev I.V."/>
            <person name="O'Malley M.A."/>
        </authorList>
    </citation>
    <scope>NUCLEOTIDE SEQUENCE [LARGE SCALE GENOMIC DNA]</scope>
    <source>
        <strain evidence="6">finn</strain>
    </source>
</reference>
<reference evidence="5 6" key="2">
    <citation type="submission" date="2016-08" db="EMBL/GenBank/DDBJ databases">
        <title>Pervasive Adenine N6-methylation of Active Genes in Fungi.</title>
        <authorList>
            <consortium name="DOE Joint Genome Institute"/>
            <person name="Mondo S.J."/>
            <person name="Dannebaum R.O."/>
            <person name="Kuo R.C."/>
            <person name="Labutti K."/>
            <person name="Haridas S."/>
            <person name="Kuo A."/>
            <person name="Salamov A."/>
            <person name="Ahrendt S.R."/>
            <person name="Lipzen A."/>
            <person name="Sullivan W."/>
            <person name="Andreopoulos W.B."/>
            <person name="Clum A."/>
            <person name="Lindquist E."/>
            <person name="Daum C."/>
            <person name="Ramamoorthy G.K."/>
            <person name="Gryganskyi A."/>
            <person name="Culley D."/>
            <person name="Magnuson J.K."/>
            <person name="James T.Y."/>
            <person name="O'Malley M.A."/>
            <person name="Stajich J.E."/>
            <person name="Spatafora J.W."/>
            <person name="Visel A."/>
            <person name="Grigoriev I.V."/>
        </authorList>
    </citation>
    <scope>NUCLEOTIDE SEQUENCE [LARGE SCALE GENOMIC DNA]</scope>
    <source>
        <strain evidence="6">finn</strain>
    </source>
</reference>
<keyword evidence="3" id="KW-1133">Transmembrane helix</keyword>
<dbReference type="Gene3D" id="3.40.50.1820">
    <property type="entry name" value="alpha/beta hydrolase"/>
    <property type="match status" value="1"/>
</dbReference>
<feature type="compositionally biased region" description="Low complexity" evidence="2">
    <location>
        <begin position="814"/>
        <end position="829"/>
    </location>
</feature>
<evidence type="ECO:0000313" key="5">
    <source>
        <dbReference type="EMBL" id="ORX42978.1"/>
    </source>
</evidence>
<feature type="transmembrane region" description="Helical" evidence="3">
    <location>
        <begin position="232"/>
        <end position="258"/>
    </location>
</feature>
<feature type="transmembrane region" description="Helical" evidence="3">
    <location>
        <begin position="696"/>
        <end position="713"/>
    </location>
</feature>
<dbReference type="PANTHER" id="PTHR45856">
    <property type="entry name" value="ALPHA/BETA-HYDROLASES SUPERFAMILY PROTEIN"/>
    <property type="match status" value="1"/>
</dbReference>
<dbReference type="AlphaFoldDB" id="A0A1Y1UXJ5"/>
<feature type="domain" description="Fungal lipase-type" evidence="4">
    <location>
        <begin position="1049"/>
        <end position="1191"/>
    </location>
</feature>
<feature type="compositionally biased region" description="Polar residues" evidence="2">
    <location>
        <begin position="830"/>
        <end position="840"/>
    </location>
</feature>
<dbReference type="STRING" id="1754191.A0A1Y1UXJ5"/>
<feature type="compositionally biased region" description="Low complexity" evidence="2">
    <location>
        <begin position="530"/>
        <end position="546"/>
    </location>
</feature>
<dbReference type="OrthoDB" id="58570at2759"/>
<name>A0A1Y1UXJ5_9FUNG</name>
<feature type="compositionally biased region" description="Basic residues" evidence="2">
    <location>
        <begin position="780"/>
        <end position="794"/>
    </location>
</feature>
<sequence>MSNNISVVSSPLKESVENNELFPNYDKIENNTGNRDNESISNKNKKEQNVTFMSDKSSKKKKRALRYRNQINRLMKQSNDIKNSYKPGIFEEVINGPRGPDIRLHRHNLIVGLLKLFLILFLTAGIVLLSVIMLCIIINVGYVCVQIDNVNSALQLLFFAFYYDAIYYISKSFWRTYLRSLHTIINANFGASIYDIFIKRILGYFISLKISVWTMPERYQSHPKDWYEKINLIVFILFLFILALPVLIIAIVCGYWKVTEVVCLTFVGGGAITIVFLNLFSRVVLFTKFFRRLDEFYYNAPFFVDINERIDNQTSYLRLTYCTTNGLDGGEKSINYILDLIIHMIIVIGVAAFIFGSFDPDVWKITAIIVILIILLPIRYRVQVKKFLVKLHILSQDKENKKYENTKNRVNAEMDAMRKTYLDNRKVDQDLGSSASIKSPRSVSSISSSQPTSPSNPLPKSGWNRINIREIKNLENKETLSPQINATNGQEGSESIQINITSPDDPSSPSINSSRPSLTPVKDKKHSIDSSHSVDASSPVKSISSSFPEIRGKPLNNGQDYLNSNLSLSNSIKSSVYSSNIAIASNEDHFAYILQSDKSYIRRKALLTWDIKTLISWKGCLTVFLSRCVKYIVGITLMAILNYYRYSVGSDEVTTSHHLLKDIITHIVFIIVVLSQDIIYLIPMNTSKFSMKVRKITFLLLLIFELILVVSMRVIIKNIYIPMAFIVLAYANFTVYPDPRYTWDDENVPRKTLFDLFRPQIDLRSDISFRHFVKQKGYNKSKARKMYRKNKKYRPVQITGKPRENAKTKDDNNSSETNSNSNATENNSNLQQQAGEQTSIHSEEHKDTPNQTLPTATLELTGLNDEAIHVNENKEKNSVSIRSDNNVYIDIPNANPYEFHKKYDPSAEFNKVVNYIKDEMQYKRNTRARYNSIAIIIVIAITILLSIIIGIIFAQTTQEEDYSLDPETTIFHQKPAICQWRGNDISINEFAALSCACYYSTMEDITYSWQYGRPQSSSNNFTIGENSLNSNSGGVQYVDFVNKEKDIIVVAVRGTSTVEDIFQDIYIWSASSLLQLSGFFGTFIKFWPRDTIASLVRFIVKQFTNLQLLYWVNVEEHIKKLQETTNSTIYLTGHSLGGGVAGVISAHLNIPAITFSSPGLGFSYKTYDIELEKLIRNFVNVVPMSDPVPLLDSQVGQIQNIECNTEQPLSCHSIYNTMDTLNAMCHESSVYRYWDDTAEAKINGEDLPYIMPY</sequence>
<feature type="compositionally biased region" description="Low complexity" evidence="2">
    <location>
        <begin position="433"/>
        <end position="459"/>
    </location>
</feature>
<keyword evidence="1" id="KW-0175">Coiled coil</keyword>
<dbReference type="GO" id="GO:0006629">
    <property type="term" value="P:lipid metabolic process"/>
    <property type="evidence" value="ECO:0007669"/>
    <property type="project" value="InterPro"/>
</dbReference>
<feature type="transmembrane region" description="Helical" evidence="3">
    <location>
        <begin position="930"/>
        <end position="954"/>
    </location>
</feature>
<evidence type="ECO:0000256" key="3">
    <source>
        <dbReference type="SAM" id="Phobius"/>
    </source>
</evidence>
<feature type="compositionally biased region" description="Low complexity" evidence="2">
    <location>
        <begin position="502"/>
        <end position="517"/>
    </location>
</feature>
<feature type="compositionally biased region" description="Basic and acidic residues" evidence="2">
    <location>
        <begin position="801"/>
        <end position="812"/>
    </location>
</feature>
<gene>
    <name evidence="5" type="ORF">BCR36DRAFT_586908</name>
</gene>
<feature type="region of interest" description="Disordered" evidence="2">
    <location>
        <begin position="431"/>
        <end position="464"/>
    </location>
</feature>
<feature type="region of interest" description="Disordered" evidence="2">
    <location>
        <begin position="23"/>
        <end position="60"/>
    </location>
</feature>
<dbReference type="EMBL" id="MCFH01000057">
    <property type="protein sequence ID" value="ORX42978.1"/>
    <property type="molecule type" value="Genomic_DNA"/>
</dbReference>
<feature type="transmembrane region" description="Helical" evidence="3">
    <location>
        <begin position="621"/>
        <end position="643"/>
    </location>
</feature>
<dbReference type="InterPro" id="IPR002921">
    <property type="entry name" value="Fungal_lipase-type"/>
</dbReference>
<keyword evidence="3" id="KW-0812">Transmembrane</keyword>
<feature type="coiled-coil region" evidence="1">
    <location>
        <begin position="393"/>
        <end position="420"/>
    </location>
</feature>
<proteinExistence type="predicted"/>
<feature type="transmembrane region" description="Helical" evidence="3">
    <location>
        <begin position="152"/>
        <end position="170"/>
    </location>
</feature>
<evidence type="ECO:0000313" key="6">
    <source>
        <dbReference type="Proteomes" id="UP000193719"/>
    </source>
</evidence>
<feature type="transmembrane region" description="Helical" evidence="3">
    <location>
        <begin position="719"/>
        <end position="736"/>
    </location>
</feature>
<accession>A0A1Y1UXJ5</accession>
<feature type="compositionally biased region" description="Polar residues" evidence="2">
    <location>
        <begin position="479"/>
        <end position="501"/>
    </location>
</feature>